<sequence length="300" mass="32834">MAADGLAPEKNYTGGFTNATEIRLRIGNGGAGQSGLVGALADEFIKWMVNSNVGWKPFKVGWYLGDTTQSLEFLEQGLIDIAITYNEAAENQSLASGAAVERVYGFRDHFMLTGPDSNPAQLTIGKDDAYTMFNKLNKFGKAANQTVSHHPPVSLSTPPTRFLSRFDKSATNIKESALFTAIGQVPWAYAYSTWYHQYPRFPQQALLAAGQLNEYTLTDRGTYLSSPKSVQDSVKIYIASTDAADDPLLNPARALRGAKVPDNNLWVAKNFMTFIASPGLGQKVIREYSVNNQTLYTPAP</sequence>
<gene>
    <name evidence="1" type="ORF">SISNIDRAFT_406598</name>
</gene>
<dbReference type="AlphaFoldDB" id="A0A164YHC5"/>
<dbReference type="Gene3D" id="3.40.190.10">
    <property type="entry name" value="Periplasmic binding protein-like II"/>
    <property type="match status" value="2"/>
</dbReference>
<evidence type="ECO:0000313" key="1">
    <source>
        <dbReference type="EMBL" id="KZS96917.1"/>
    </source>
</evidence>
<dbReference type="OrthoDB" id="10260248at2759"/>
<dbReference type="PANTHER" id="PTHR37945:SF1">
    <property type="entry name" value="EXTRACELLULAR TUNGSTATE BINDING PROTEIN"/>
    <property type="match status" value="1"/>
</dbReference>
<accession>A0A164YHC5</accession>
<proteinExistence type="predicted"/>
<dbReference type="STRING" id="1314777.A0A164YHC5"/>
<dbReference type="EMBL" id="KV419398">
    <property type="protein sequence ID" value="KZS96917.1"/>
    <property type="molecule type" value="Genomic_DNA"/>
</dbReference>
<reference evidence="1 2" key="1">
    <citation type="journal article" date="2016" name="Mol. Biol. Evol.">
        <title>Comparative Genomics of Early-Diverging Mushroom-Forming Fungi Provides Insights into the Origins of Lignocellulose Decay Capabilities.</title>
        <authorList>
            <person name="Nagy L.G."/>
            <person name="Riley R."/>
            <person name="Tritt A."/>
            <person name="Adam C."/>
            <person name="Daum C."/>
            <person name="Floudas D."/>
            <person name="Sun H."/>
            <person name="Yadav J.S."/>
            <person name="Pangilinan J."/>
            <person name="Larsson K.H."/>
            <person name="Matsuura K."/>
            <person name="Barry K."/>
            <person name="Labutti K."/>
            <person name="Kuo R."/>
            <person name="Ohm R.A."/>
            <person name="Bhattacharya S.S."/>
            <person name="Shirouzu T."/>
            <person name="Yoshinaga Y."/>
            <person name="Martin F.M."/>
            <person name="Grigoriev I.V."/>
            <person name="Hibbett D.S."/>
        </authorList>
    </citation>
    <scope>NUCLEOTIDE SEQUENCE [LARGE SCALE GENOMIC DNA]</scope>
    <source>
        <strain evidence="1 2">HHB9708</strain>
    </source>
</reference>
<protein>
    <recommendedName>
        <fullName evidence="3">PBP domain-containing protein</fullName>
    </recommendedName>
</protein>
<dbReference type="PANTHER" id="PTHR37945">
    <property type="entry name" value="EXTRACELLULAR TUNGSTATE BINDING PROTEIN"/>
    <property type="match status" value="1"/>
</dbReference>
<keyword evidence="2" id="KW-1185">Reference proteome</keyword>
<dbReference type="SUPFAM" id="SSF53850">
    <property type="entry name" value="Periplasmic binding protein-like II"/>
    <property type="match status" value="1"/>
</dbReference>
<dbReference type="InterPro" id="IPR052738">
    <property type="entry name" value="ABC-Tungstate_binding"/>
</dbReference>
<evidence type="ECO:0000313" key="2">
    <source>
        <dbReference type="Proteomes" id="UP000076722"/>
    </source>
</evidence>
<organism evidence="1 2">
    <name type="scientific">Sistotremastrum niveocremeum HHB9708</name>
    <dbReference type="NCBI Taxonomy" id="1314777"/>
    <lineage>
        <taxon>Eukaryota</taxon>
        <taxon>Fungi</taxon>
        <taxon>Dikarya</taxon>
        <taxon>Basidiomycota</taxon>
        <taxon>Agaricomycotina</taxon>
        <taxon>Agaricomycetes</taxon>
        <taxon>Sistotremastrales</taxon>
        <taxon>Sistotremastraceae</taxon>
        <taxon>Sertulicium</taxon>
        <taxon>Sertulicium niveocremeum</taxon>
    </lineage>
</organism>
<name>A0A164YHC5_9AGAM</name>
<evidence type="ECO:0008006" key="3">
    <source>
        <dbReference type="Google" id="ProtNLM"/>
    </source>
</evidence>
<dbReference type="Proteomes" id="UP000076722">
    <property type="component" value="Unassembled WGS sequence"/>
</dbReference>